<dbReference type="AlphaFoldDB" id="A0A8E1R3V5"/>
<keyword evidence="1" id="KW-1133">Transmembrane helix</keyword>
<dbReference type="EMBL" id="LFQU01000001">
    <property type="protein sequence ID" value="KOO69837.1"/>
    <property type="molecule type" value="Genomic_DNA"/>
</dbReference>
<dbReference type="Proteomes" id="UP000036951">
    <property type="component" value="Unassembled WGS sequence"/>
</dbReference>
<proteinExistence type="predicted"/>
<dbReference type="RefSeq" id="WP_053397471.1">
    <property type="nucleotide sequence ID" value="NZ_DAWBWQ010000031.1"/>
</dbReference>
<evidence type="ECO:0000313" key="3">
    <source>
        <dbReference type="Proteomes" id="UP000036951"/>
    </source>
</evidence>
<feature type="transmembrane region" description="Helical" evidence="1">
    <location>
        <begin position="41"/>
        <end position="58"/>
    </location>
</feature>
<keyword evidence="1" id="KW-0812">Transmembrane</keyword>
<sequence length="110" mass="12732">MTDNNDDVLVKKFFSENRIDVPDDGFSRRVMRRLPDRTRRISRLWTAVCVVIGLLIFFRNKGFSVLVSCFDGIFSDVLARHEQLNNPHLLLPVAMVLILLWGVGFAVRER</sequence>
<keyword evidence="3" id="KW-1185">Reference proteome</keyword>
<organism evidence="2 3">
    <name type="scientific">Xylanibacter rarus</name>
    <dbReference type="NCBI Taxonomy" id="1676614"/>
    <lineage>
        <taxon>Bacteria</taxon>
        <taxon>Pseudomonadati</taxon>
        <taxon>Bacteroidota</taxon>
        <taxon>Bacteroidia</taxon>
        <taxon>Bacteroidales</taxon>
        <taxon>Prevotellaceae</taxon>
        <taxon>Xylanibacter</taxon>
    </lineage>
</organism>
<protein>
    <recommendedName>
        <fullName evidence="4">DUF5056 domain-containing protein</fullName>
    </recommendedName>
</protein>
<reference evidence="2 3" key="1">
    <citation type="submission" date="2015-06" db="EMBL/GenBank/DDBJ databases">
        <title>Prevotella sp. 109, sp. nov., a novel member of the family Prevotellaceae isolated from human faeces.</title>
        <authorList>
            <person name="Shkoporov A.N."/>
            <person name="Chaplin A.V."/>
            <person name="Kafarskaia L.I."/>
            <person name="Efimov B.A."/>
        </authorList>
    </citation>
    <scope>NUCLEOTIDE SEQUENCE [LARGE SCALE GENOMIC DNA]</scope>
    <source>
        <strain evidence="2 3">109</strain>
    </source>
</reference>
<dbReference type="InterPro" id="IPR032129">
    <property type="entry name" value="DUF5056"/>
</dbReference>
<evidence type="ECO:0000313" key="2">
    <source>
        <dbReference type="EMBL" id="KOO69837.1"/>
    </source>
</evidence>
<comment type="caution">
    <text evidence="2">The sequence shown here is derived from an EMBL/GenBank/DDBJ whole genome shotgun (WGS) entry which is preliminary data.</text>
</comment>
<name>A0A8E1R3V5_9BACT</name>
<keyword evidence="1" id="KW-0472">Membrane</keyword>
<gene>
    <name evidence="2" type="ORF">ACU52_01480</name>
</gene>
<accession>A0A8E1R3V5</accession>
<evidence type="ECO:0008006" key="4">
    <source>
        <dbReference type="Google" id="ProtNLM"/>
    </source>
</evidence>
<evidence type="ECO:0000256" key="1">
    <source>
        <dbReference type="SAM" id="Phobius"/>
    </source>
</evidence>
<dbReference type="Pfam" id="PF16479">
    <property type="entry name" value="DUF5056"/>
    <property type="match status" value="1"/>
</dbReference>
<feature type="transmembrane region" description="Helical" evidence="1">
    <location>
        <begin position="89"/>
        <end position="107"/>
    </location>
</feature>